<reference evidence="2 3" key="1">
    <citation type="journal article" date="2020" name="Cell Host Microbe">
        <title>Functional and Genomic Variation between Human-Derived Isolates of Lachnospiraceae Reveals Inter- and Intra-Species Diversity.</title>
        <authorList>
            <person name="Sorbara M.T."/>
            <person name="Littmann E.R."/>
            <person name="Fontana E."/>
            <person name="Moody T.U."/>
            <person name="Kohout C.E."/>
            <person name="Gjonbalaj M."/>
            <person name="Eaton V."/>
            <person name="Seok R."/>
            <person name="Leiner I.M."/>
            <person name="Pamer E.G."/>
        </authorList>
    </citation>
    <scope>NUCLEOTIDE SEQUENCE [LARGE SCALE GENOMIC DNA]</scope>
    <source>
        <strain evidence="2 3">MSK.14.57</strain>
    </source>
</reference>
<accession>A0ABX2I0G9</accession>
<dbReference type="Pfam" id="PF13443">
    <property type="entry name" value="HTH_26"/>
    <property type="match status" value="1"/>
</dbReference>
<organism evidence="2 3">
    <name type="scientific">Anaerostipes hadrus</name>
    <dbReference type="NCBI Taxonomy" id="649756"/>
    <lineage>
        <taxon>Bacteria</taxon>
        <taxon>Bacillati</taxon>
        <taxon>Bacillota</taxon>
        <taxon>Clostridia</taxon>
        <taxon>Lachnospirales</taxon>
        <taxon>Lachnospiraceae</taxon>
        <taxon>Anaerostipes</taxon>
    </lineage>
</organism>
<dbReference type="InterPro" id="IPR001387">
    <property type="entry name" value="Cro/C1-type_HTH"/>
</dbReference>
<feature type="domain" description="HTH cro/C1-type" evidence="1">
    <location>
        <begin position="7"/>
        <end position="62"/>
    </location>
</feature>
<evidence type="ECO:0000313" key="3">
    <source>
        <dbReference type="Proteomes" id="UP001644750"/>
    </source>
</evidence>
<keyword evidence="3" id="KW-1185">Reference proteome</keyword>
<gene>
    <name evidence="2" type="ORF">G5A72_12220</name>
</gene>
<sequence length="137" mass="15539">MAFGKELSDILHQENMTVKELAESADIPVTTLYSLIKRDNNTVNLDYVRRICDILGSDHASQLLSAANLSSFINSNVTAAVLASGSKSPNKLSVKNIYTKEEKLLRHYHALNPEGQDLLRRYARDLYDLPRYRKEKD</sequence>
<dbReference type="RefSeq" id="WP_173726033.1">
    <property type="nucleotide sequence ID" value="NZ_JAAIQA010000024.1"/>
</dbReference>
<dbReference type="InterPro" id="IPR010982">
    <property type="entry name" value="Lambda_DNA-bd_dom_sf"/>
</dbReference>
<proteinExistence type="predicted"/>
<comment type="caution">
    <text evidence="2">The sequence shown here is derived from an EMBL/GenBank/DDBJ whole genome shotgun (WGS) entry which is preliminary data.</text>
</comment>
<dbReference type="CDD" id="cd00093">
    <property type="entry name" value="HTH_XRE"/>
    <property type="match status" value="1"/>
</dbReference>
<name>A0ABX2I0G9_ANAHA</name>
<dbReference type="Proteomes" id="UP001644750">
    <property type="component" value="Unassembled WGS sequence"/>
</dbReference>
<evidence type="ECO:0000313" key="2">
    <source>
        <dbReference type="EMBL" id="NSJ80332.1"/>
    </source>
</evidence>
<dbReference type="Gene3D" id="1.10.260.40">
    <property type="entry name" value="lambda repressor-like DNA-binding domains"/>
    <property type="match status" value="1"/>
</dbReference>
<protein>
    <submittedName>
        <fullName evidence="2">Helix-turn-helix transcriptional regulator</fullName>
    </submittedName>
</protein>
<dbReference type="EMBL" id="JAAITB010000029">
    <property type="protein sequence ID" value="NSJ80332.1"/>
    <property type="molecule type" value="Genomic_DNA"/>
</dbReference>
<evidence type="ECO:0000259" key="1">
    <source>
        <dbReference type="PROSITE" id="PS50943"/>
    </source>
</evidence>
<dbReference type="SUPFAM" id="SSF47413">
    <property type="entry name" value="lambda repressor-like DNA-binding domains"/>
    <property type="match status" value="1"/>
</dbReference>
<dbReference type="PROSITE" id="PS50943">
    <property type="entry name" value="HTH_CROC1"/>
    <property type="match status" value="1"/>
</dbReference>